<dbReference type="EMBL" id="BAABRO010000002">
    <property type="protein sequence ID" value="GAA5505948.1"/>
    <property type="molecule type" value="Genomic_DNA"/>
</dbReference>
<proteinExistence type="predicted"/>
<protein>
    <submittedName>
        <fullName evidence="2">Uncharacterized protein</fullName>
    </submittedName>
</protein>
<evidence type="ECO:0000313" key="3">
    <source>
        <dbReference type="Proteomes" id="UP001416858"/>
    </source>
</evidence>
<gene>
    <name evidence="2" type="ORF">Rcae01_01398</name>
</gene>
<sequence length="111" mass="11739">MGTTASILPGEAKLLRANRASHAEWLSLFFFASACLPSFCDDSKRSGLRYFRSGGFQSMAGVSQGQSQQKCDHSSTGKASSLGILTRPTTPRQTPKILVAIQDAASPGCGE</sequence>
<feature type="region of interest" description="Disordered" evidence="1">
    <location>
        <begin position="65"/>
        <end position="89"/>
    </location>
</feature>
<organism evidence="2 3">
    <name type="scientific">Novipirellula caenicola</name>
    <dbReference type="NCBI Taxonomy" id="1536901"/>
    <lineage>
        <taxon>Bacteria</taxon>
        <taxon>Pseudomonadati</taxon>
        <taxon>Planctomycetota</taxon>
        <taxon>Planctomycetia</taxon>
        <taxon>Pirellulales</taxon>
        <taxon>Pirellulaceae</taxon>
        <taxon>Novipirellula</taxon>
    </lineage>
</organism>
<accession>A0ABP9VL79</accession>
<name>A0ABP9VL79_9BACT</name>
<reference evidence="2 3" key="1">
    <citation type="submission" date="2024-02" db="EMBL/GenBank/DDBJ databases">
        <title>Rhodopirellula caenicola NBRC 110016.</title>
        <authorList>
            <person name="Ichikawa N."/>
            <person name="Katano-Makiyama Y."/>
            <person name="Hidaka K."/>
        </authorList>
    </citation>
    <scope>NUCLEOTIDE SEQUENCE [LARGE SCALE GENOMIC DNA]</scope>
    <source>
        <strain evidence="2 3">NBRC 110016</strain>
    </source>
</reference>
<dbReference type="Proteomes" id="UP001416858">
    <property type="component" value="Unassembled WGS sequence"/>
</dbReference>
<comment type="caution">
    <text evidence="2">The sequence shown here is derived from an EMBL/GenBank/DDBJ whole genome shotgun (WGS) entry which is preliminary data.</text>
</comment>
<evidence type="ECO:0000313" key="2">
    <source>
        <dbReference type="EMBL" id="GAA5505948.1"/>
    </source>
</evidence>
<evidence type="ECO:0000256" key="1">
    <source>
        <dbReference type="SAM" id="MobiDB-lite"/>
    </source>
</evidence>
<keyword evidence="3" id="KW-1185">Reference proteome</keyword>